<evidence type="ECO:0000256" key="2">
    <source>
        <dbReference type="ARBA" id="ARBA00022448"/>
    </source>
</evidence>
<dbReference type="PATRIC" id="fig|1331206.3.peg.683"/>
<evidence type="ECO:0000256" key="7">
    <source>
        <dbReference type="ARBA" id="ARBA00023136"/>
    </source>
</evidence>
<dbReference type="Proteomes" id="UP000026682">
    <property type="component" value="Unassembled WGS sequence"/>
</dbReference>
<dbReference type="Gene3D" id="1.20.1250.20">
    <property type="entry name" value="MFS general substrate transporter like domains"/>
    <property type="match status" value="1"/>
</dbReference>
<dbReference type="InterPro" id="IPR020846">
    <property type="entry name" value="MFS_dom"/>
</dbReference>
<feature type="transmembrane region" description="Helical" evidence="8">
    <location>
        <begin position="20"/>
        <end position="37"/>
    </location>
</feature>
<dbReference type="PANTHER" id="PTHR43528">
    <property type="entry name" value="ALPHA-KETOGLUTARATE PERMEASE"/>
    <property type="match status" value="1"/>
</dbReference>
<dbReference type="GO" id="GO:0005886">
    <property type="term" value="C:plasma membrane"/>
    <property type="evidence" value="ECO:0007669"/>
    <property type="project" value="UniProtKB-SubCell"/>
</dbReference>
<feature type="transmembrane region" description="Helical" evidence="8">
    <location>
        <begin position="57"/>
        <end position="74"/>
    </location>
</feature>
<evidence type="ECO:0000256" key="1">
    <source>
        <dbReference type="ARBA" id="ARBA00004651"/>
    </source>
</evidence>
<dbReference type="Pfam" id="PF00083">
    <property type="entry name" value="Sugar_tr"/>
    <property type="match status" value="1"/>
</dbReference>
<dbReference type="PANTHER" id="PTHR43528:SF5">
    <property type="entry name" value="PROLINE_BETAINE TRANSPORTER"/>
    <property type="match status" value="1"/>
</dbReference>
<evidence type="ECO:0000256" key="3">
    <source>
        <dbReference type="ARBA" id="ARBA00022475"/>
    </source>
</evidence>
<keyword evidence="7 8" id="KW-0472">Membrane</keyword>
<organism evidence="10 11">
    <name type="scientific">Bordetella holmesii CDC-H585-BH</name>
    <dbReference type="NCBI Taxonomy" id="1331206"/>
    <lineage>
        <taxon>Bacteria</taxon>
        <taxon>Pseudomonadati</taxon>
        <taxon>Pseudomonadota</taxon>
        <taxon>Betaproteobacteria</taxon>
        <taxon>Burkholderiales</taxon>
        <taxon>Alcaligenaceae</taxon>
        <taxon>Bordetella</taxon>
    </lineage>
</organism>
<sequence length="132" mass="14540">MQDRPTISFREIFSKYRRALLISIGMVLVTNITYYMLLTYMPTYLSNSLGYSESHGVLIIVVVMIGMLFVQPVVGFMSDKVGRRPFLLIGSIGVLVLAIPSFGMIASDNIGLIFGSSRNSVEPCLIAVTLDP</sequence>
<proteinExistence type="predicted"/>
<evidence type="ECO:0000313" key="11">
    <source>
        <dbReference type="Proteomes" id="UP000026682"/>
    </source>
</evidence>
<evidence type="ECO:0000259" key="9">
    <source>
        <dbReference type="PROSITE" id="PS50850"/>
    </source>
</evidence>
<protein>
    <submittedName>
        <fullName evidence="10">Proline porter II domain protein</fullName>
    </submittedName>
</protein>
<comment type="subcellular location">
    <subcellularLocation>
        <location evidence="1">Cell membrane</location>
        <topology evidence="1">Multi-pass membrane protein</topology>
    </subcellularLocation>
</comment>
<evidence type="ECO:0000256" key="6">
    <source>
        <dbReference type="ARBA" id="ARBA00022989"/>
    </source>
</evidence>
<dbReference type="InterPro" id="IPR005829">
    <property type="entry name" value="Sugar_transporter_CS"/>
</dbReference>
<feature type="domain" description="Major facilitator superfamily (MFS) profile" evidence="9">
    <location>
        <begin position="19"/>
        <end position="132"/>
    </location>
</feature>
<keyword evidence="3" id="KW-1003">Cell membrane</keyword>
<keyword evidence="5" id="KW-0769">Symport</keyword>
<evidence type="ECO:0000256" key="8">
    <source>
        <dbReference type="SAM" id="Phobius"/>
    </source>
</evidence>
<feature type="transmembrane region" description="Helical" evidence="8">
    <location>
        <begin position="86"/>
        <end position="106"/>
    </location>
</feature>
<name>A0A158M9C3_9BORD</name>
<dbReference type="GO" id="GO:0015293">
    <property type="term" value="F:symporter activity"/>
    <property type="evidence" value="ECO:0007669"/>
    <property type="project" value="UniProtKB-KW"/>
</dbReference>
<accession>A0A158M9C3</accession>
<dbReference type="AlphaFoldDB" id="A0A158M9C3"/>
<gene>
    <name evidence="10" type="ORF">L497_3700</name>
</gene>
<keyword evidence="2" id="KW-0813">Transport</keyword>
<dbReference type="InterPro" id="IPR051084">
    <property type="entry name" value="H+-coupled_symporters"/>
</dbReference>
<evidence type="ECO:0000256" key="5">
    <source>
        <dbReference type="ARBA" id="ARBA00022847"/>
    </source>
</evidence>
<dbReference type="PROSITE" id="PS50850">
    <property type="entry name" value="MFS"/>
    <property type="match status" value="1"/>
</dbReference>
<keyword evidence="6 8" id="KW-1133">Transmembrane helix</keyword>
<evidence type="ECO:0000256" key="4">
    <source>
        <dbReference type="ARBA" id="ARBA00022692"/>
    </source>
</evidence>
<dbReference type="SUPFAM" id="SSF103473">
    <property type="entry name" value="MFS general substrate transporter"/>
    <property type="match status" value="1"/>
</dbReference>
<dbReference type="InterPro" id="IPR005828">
    <property type="entry name" value="MFS_sugar_transport-like"/>
</dbReference>
<reference evidence="10 11" key="1">
    <citation type="submission" date="2014-03" db="EMBL/GenBank/DDBJ databases">
        <title>Genome sequence of Bordetella holmseii.</title>
        <authorList>
            <person name="Harvill E."/>
            <person name="Goodfield L.L."/>
            <person name="Ivanov Y."/>
            <person name="Meyer J.A."/>
            <person name="Newth C."/>
            <person name="Cassiday P."/>
            <person name="Tondella M.L."/>
            <person name="Liao P."/>
            <person name="Zimmerman J."/>
            <person name="Meert K."/>
            <person name="Wessel D."/>
            <person name="Berger J."/>
            <person name="Dean J.M."/>
            <person name="Holubkov R."/>
            <person name="Burr J."/>
            <person name="Liu T."/>
            <person name="Brinkac L.M."/>
            <person name="Sanka R."/>
            <person name="Kim M."/>
            <person name="Losada L."/>
        </authorList>
    </citation>
    <scope>NUCLEOTIDE SEQUENCE [LARGE SCALE GENOMIC DNA]</scope>
    <source>
        <strain evidence="10 11">CDC-H585-BH</strain>
    </source>
</reference>
<dbReference type="EMBL" id="JFZZ01000025">
    <property type="protein sequence ID" value="KAK97541.1"/>
    <property type="molecule type" value="Genomic_DNA"/>
</dbReference>
<dbReference type="InterPro" id="IPR036259">
    <property type="entry name" value="MFS_trans_sf"/>
</dbReference>
<evidence type="ECO:0000313" key="10">
    <source>
        <dbReference type="EMBL" id="KAK97541.1"/>
    </source>
</evidence>
<comment type="caution">
    <text evidence="10">The sequence shown here is derived from an EMBL/GenBank/DDBJ whole genome shotgun (WGS) entry which is preliminary data.</text>
</comment>
<dbReference type="PROSITE" id="PS00216">
    <property type="entry name" value="SUGAR_TRANSPORT_1"/>
    <property type="match status" value="1"/>
</dbReference>
<keyword evidence="4 8" id="KW-0812">Transmembrane</keyword>